<dbReference type="SUPFAM" id="SSF81901">
    <property type="entry name" value="HCP-like"/>
    <property type="match status" value="1"/>
</dbReference>
<dbReference type="Proteomes" id="UP000197619">
    <property type="component" value="Unassembled WGS sequence"/>
</dbReference>
<dbReference type="AlphaFoldDB" id="A0A218V3A4"/>
<evidence type="ECO:0000256" key="1">
    <source>
        <dbReference type="SAM" id="Phobius"/>
    </source>
</evidence>
<protein>
    <submittedName>
        <fullName evidence="2">Uncharacterized protein</fullName>
    </submittedName>
</protein>
<comment type="caution">
    <text evidence="2">The sequence shown here is derived from an EMBL/GenBank/DDBJ whole genome shotgun (WGS) entry which is preliminary data.</text>
</comment>
<gene>
    <name evidence="2" type="ORF">RLOC_00002071</name>
</gene>
<organism evidence="2 3">
    <name type="scientific">Lonchura striata</name>
    <name type="common">white-rumped munia</name>
    <dbReference type="NCBI Taxonomy" id="40157"/>
    <lineage>
        <taxon>Eukaryota</taxon>
        <taxon>Metazoa</taxon>
        <taxon>Chordata</taxon>
        <taxon>Craniata</taxon>
        <taxon>Vertebrata</taxon>
        <taxon>Euteleostomi</taxon>
        <taxon>Archelosauria</taxon>
        <taxon>Archosauria</taxon>
        <taxon>Dinosauria</taxon>
        <taxon>Saurischia</taxon>
        <taxon>Theropoda</taxon>
        <taxon>Coelurosauria</taxon>
        <taxon>Aves</taxon>
        <taxon>Neognathae</taxon>
        <taxon>Neoaves</taxon>
        <taxon>Telluraves</taxon>
        <taxon>Australaves</taxon>
        <taxon>Passeriformes</taxon>
        <taxon>Passeroidea</taxon>
        <taxon>Estrildidae</taxon>
        <taxon>Estrildinae</taxon>
        <taxon>Lonchura</taxon>
    </lineage>
</organism>
<accession>A0A218V3A4</accession>
<feature type="transmembrane region" description="Helical" evidence="1">
    <location>
        <begin position="100"/>
        <end position="117"/>
    </location>
</feature>
<sequence>MELLEQVQCKAMKMIKEDNRLRELGLFSLKNRQLRGEVTNIYKHLKEGGQEDGARPFSLVPSNRPKGNEQKLMHRKFHLNMRKNFTVQVAKHWNRLPRELAAVITAGLLLLYILLCYEDFHFHMAHVYACLGYPDAQHILGQRYLQGAGVEKNEDMAMHWFRFRVLQGSGETPQCGSSSRAPRSSATFGKHLQEQKSSLNDCCNTNACPTSPSSLSNPTFSLLSV</sequence>
<proteinExistence type="predicted"/>
<keyword evidence="1" id="KW-0812">Transmembrane</keyword>
<reference evidence="2 3" key="1">
    <citation type="submission" date="2017-05" db="EMBL/GenBank/DDBJ databases">
        <title>Genome of assembly of the Bengalese finch, Lonchura striata domestica.</title>
        <authorList>
            <person name="Colquitt B.M."/>
            <person name="Brainard M.S."/>
        </authorList>
    </citation>
    <scope>NUCLEOTIDE SEQUENCE [LARGE SCALE GENOMIC DNA]</scope>
    <source>
        <strain evidence="2">White83orange57</strain>
    </source>
</reference>
<dbReference type="SMART" id="SM00671">
    <property type="entry name" value="SEL1"/>
    <property type="match status" value="1"/>
</dbReference>
<dbReference type="EMBL" id="MUZQ01000066">
    <property type="protein sequence ID" value="OWK60092.1"/>
    <property type="molecule type" value="Genomic_DNA"/>
</dbReference>
<keyword evidence="3" id="KW-1185">Reference proteome</keyword>
<keyword evidence="1" id="KW-0472">Membrane</keyword>
<dbReference type="Gene3D" id="1.25.40.10">
    <property type="entry name" value="Tetratricopeptide repeat domain"/>
    <property type="match status" value="1"/>
</dbReference>
<dbReference type="InterPro" id="IPR011990">
    <property type="entry name" value="TPR-like_helical_dom_sf"/>
</dbReference>
<evidence type="ECO:0000313" key="2">
    <source>
        <dbReference type="EMBL" id="OWK60092.1"/>
    </source>
</evidence>
<evidence type="ECO:0000313" key="3">
    <source>
        <dbReference type="Proteomes" id="UP000197619"/>
    </source>
</evidence>
<name>A0A218V3A4_9PASE</name>
<keyword evidence="1" id="KW-1133">Transmembrane helix</keyword>
<dbReference type="InterPro" id="IPR006597">
    <property type="entry name" value="Sel1-like"/>
</dbReference>